<dbReference type="PANTHER" id="PTHR21646">
    <property type="entry name" value="UBIQUITIN CARBOXYL-TERMINAL HYDROLASE"/>
    <property type="match status" value="1"/>
</dbReference>
<keyword evidence="3" id="KW-0378">Hydrolase</keyword>
<comment type="catalytic activity">
    <reaction evidence="1">
        <text>Thiol-dependent hydrolysis of ester, thioester, amide, peptide and isopeptide bonds formed by the C-terminal Gly of ubiquitin (a 76-residue protein attached to proteins as an intracellular targeting signal).</text>
        <dbReference type="EC" id="3.4.19.12"/>
    </reaction>
</comment>
<dbReference type="Ensembl" id="ENSHHUT00000015099.1">
    <property type="protein sequence ID" value="ENSHHUP00000014604.1"/>
    <property type="gene ID" value="ENSHHUG00000009047.1"/>
</dbReference>
<proteinExistence type="predicted"/>
<evidence type="ECO:0000259" key="5">
    <source>
        <dbReference type="PROSITE" id="PS50235"/>
    </source>
</evidence>
<feature type="region of interest" description="Disordered" evidence="4">
    <location>
        <begin position="348"/>
        <end position="438"/>
    </location>
</feature>
<feature type="compositionally biased region" description="Low complexity" evidence="4">
    <location>
        <begin position="348"/>
        <end position="360"/>
    </location>
</feature>
<sequence>MANGLAVTAEGHPAGKPGLIPNGMPSAAVPCREATERALVNGGLGVINGHVSPVQDNPFIGYIIAMHRKMMRTELYFLSSQKNRASLFGMPLIVPCTVHTSQKDLYDAVWIQVARLASPLPPQEASNHAQDCDDSMGYQYPFTLRVVGKDGNSCAWCPWYRFCRGCAVDCTEDRASVENAYIAIDWDPTALHLRYQTSQERVKEHCSVQQSRRAQAEPISLDSCLKAFTSEEELGQDELYYCSKCKTHRLATKKLDLWRLPPILIVHLKRFQFVNGRWIKSQKIVKFPRESFDPSVYLAPREAGLNGLYSLQSRSEGEELLRIGGGETVSSISAPAGFLNILKGLSSSSPASGRKSAPPSFISRTSSHCSSPKTGGGSPGGTGHRQTRLRLPQLANRQRLSNSRENLEGITREGGSGPDTEPREGVGVGNGPEMSTTDASRSLSNVIVMNGDSGGHSNEVLSTEASTEPSTDLETTATALVHQRDHSLENIYNLYAISCHSGIMGGGHYVTYAKNPNNKWYCYNDSSCKEVHSEEMDTDSAYILFYEQQGVDFSQFLPKTDGKKMADTTSMDEDFESDYKKYCVLQ</sequence>
<dbReference type="PANTHER" id="PTHR21646:SF76">
    <property type="entry name" value="UBIQUITIN CARBOXYL-TERMINAL HYDROLASE 32"/>
    <property type="match status" value="1"/>
</dbReference>
<evidence type="ECO:0000313" key="6">
    <source>
        <dbReference type="Ensembl" id="ENSHHUP00000014604.1"/>
    </source>
</evidence>
<dbReference type="AlphaFoldDB" id="A0A4W5KTN7"/>
<feature type="domain" description="USP" evidence="5">
    <location>
        <begin position="1"/>
        <end position="549"/>
    </location>
</feature>
<dbReference type="PROSITE" id="PS50235">
    <property type="entry name" value="USP_3"/>
    <property type="match status" value="1"/>
</dbReference>
<keyword evidence="7" id="KW-1185">Reference proteome</keyword>
<feature type="compositionally biased region" description="Gly residues" evidence="4">
    <location>
        <begin position="374"/>
        <end position="383"/>
    </location>
</feature>
<dbReference type="InterPro" id="IPR050185">
    <property type="entry name" value="Ub_carboxyl-term_hydrolase"/>
</dbReference>
<evidence type="ECO:0000256" key="4">
    <source>
        <dbReference type="SAM" id="MobiDB-lite"/>
    </source>
</evidence>
<dbReference type="SUPFAM" id="SSF54001">
    <property type="entry name" value="Cysteine proteinases"/>
    <property type="match status" value="1"/>
</dbReference>
<reference evidence="6" key="2">
    <citation type="submission" date="2025-08" db="UniProtKB">
        <authorList>
            <consortium name="Ensembl"/>
        </authorList>
    </citation>
    <scope>IDENTIFICATION</scope>
</reference>
<reference evidence="6" key="3">
    <citation type="submission" date="2025-09" db="UniProtKB">
        <authorList>
            <consortium name="Ensembl"/>
        </authorList>
    </citation>
    <scope>IDENTIFICATION</scope>
</reference>
<protein>
    <recommendedName>
        <fullName evidence="2">ubiquitinyl hydrolase 1</fullName>
        <ecNumber evidence="2">3.4.19.12</ecNumber>
    </recommendedName>
</protein>
<feature type="compositionally biased region" description="Polar residues" evidence="4">
    <location>
        <begin position="395"/>
        <end position="404"/>
    </location>
</feature>
<dbReference type="GO" id="GO:0004843">
    <property type="term" value="F:cysteine-type deubiquitinase activity"/>
    <property type="evidence" value="ECO:0007669"/>
    <property type="project" value="UniProtKB-EC"/>
</dbReference>
<evidence type="ECO:0000256" key="3">
    <source>
        <dbReference type="ARBA" id="ARBA00022801"/>
    </source>
</evidence>
<dbReference type="InterPro" id="IPR028889">
    <property type="entry name" value="USP"/>
</dbReference>
<dbReference type="EC" id="3.4.19.12" evidence="2"/>
<dbReference type="PROSITE" id="PS00973">
    <property type="entry name" value="USP_2"/>
    <property type="match status" value="1"/>
</dbReference>
<dbReference type="InterPro" id="IPR001394">
    <property type="entry name" value="Peptidase_C19_UCH"/>
</dbReference>
<dbReference type="STRING" id="62062.ENSHHUP00000014604"/>
<dbReference type="Proteomes" id="UP000314982">
    <property type="component" value="Unassembled WGS sequence"/>
</dbReference>
<dbReference type="Pfam" id="PF00443">
    <property type="entry name" value="UCH"/>
    <property type="match status" value="1"/>
</dbReference>
<evidence type="ECO:0000256" key="2">
    <source>
        <dbReference type="ARBA" id="ARBA00012759"/>
    </source>
</evidence>
<dbReference type="Gene3D" id="3.90.70.10">
    <property type="entry name" value="Cysteine proteinases"/>
    <property type="match status" value="2"/>
</dbReference>
<dbReference type="GO" id="GO:0005794">
    <property type="term" value="C:Golgi apparatus"/>
    <property type="evidence" value="ECO:0007669"/>
    <property type="project" value="TreeGrafter"/>
</dbReference>
<dbReference type="GeneTree" id="ENSGT00940000155797"/>
<dbReference type="FunFam" id="3.90.70.10:FF:000110">
    <property type="entry name" value="ubiquitin carboxyl-terminal hydrolase 32 isoform X2"/>
    <property type="match status" value="1"/>
</dbReference>
<organism evidence="6 7">
    <name type="scientific">Hucho hucho</name>
    <name type="common">huchen</name>
    <dbReference type="NCBI Taxonomy" id="62062"/>
    <lineage>
        <taxon>Eukaryota</taxon>
        <taxon>Metazoa</taxon>
        <taxon>Chordata</taxon>
        <taxon>Craniata</taxon>
        <taxon>Vertebrata</taxon>
        <taxon>Euteleostomi</taxon>
        <taxon>Actinopterygii</taxon>
        <taxon>Neopterygii</taxon>
        <taxon>Teleostei</taxon>
        <taxon>Protacanthopterygii</taxon>
        <taxon>Salmoniformes</taxon>
        <taxon>Salmonidae</taxon>
        <taxon>Salmoninae</taxon>
        <taxon>Hucho</taxon>
    </lineage>
</organism>
<evidence type="ECO:0000256" key="1">
    <source>
        <dbReference type="ARBA" id="ARBA00000707"/>
    </source>
</evidence>
<accession>A0A4W5KTN7</accession>
<dbReference type="InterPro" id="IPR018200">
    <property type="entry name" value="USP_CS"/>
</dbReference>
<reference evidence="7" key="1">
    <citation type="submission" date="2018-06" db="EMBL/GenBank/DDBJ databases">
        <title>Genome assembly of Danube salmon.</title>
        <authorList>
            <person name="Macqueen D.J."/>
            <person name="Gundappa M.K."/>
        </authorList>
    </citation>
    <scope>NUCLEOTIDE SEQUENCE [LARGE SCALE GENOMIC DNA]</scope>
</reference>
<dbReference type="InterPro" id="IPR038765">
    <property type="entry name" value="Papain-like_cys_pep_sf"/>
</dbReference>
<dbReference type="GO" id="GO:0016579">
    <property type="term" value="P:protein deubiquitination"/>
    <property type="evidence" value="ECO:0007669"/>
    <property type="project" value="InterPro"/>
</dbReference>
<name>A0A4W5KTN7_9TELE</name>
<evidence type="ECO:0000313" key="7">
    <source>
        <dbReference type="Proteomes" id="UP000314982"/>
    </source>
</evidence>